<dbReference type="PANTHER" id="PTHR13510">
    <property type="entry name" value="FYVE-FINGER-CONTAINING RAB5 EFFECTOR PROTEIN RABENOSYN-5-RELATED"/>
    <property type="match status" value="1"/>
</dbReference>
<evidence type="ECO:0000256" key="2">
    <source>
        <dbReference type="ARBA" id="ARBA00022771"/>
    </source>
</evidence>
<feature type="compositionally biased region" description="Polar residues" evidence="5">
    <location>
        <begin position="600"/>
        <end position="614"/>
    </location>
</feature>
<dbReference type="InterPro" id="IPR013083">
    <property type="entry name" value="Znf_RING/FYVE/PHD"/>
</dbReference>
<reference evidence="8 9" key="1">
    <citation type="submission" date="2019-07" db="EMBL/GenBank/DDBJ databases">
        <title>Genomics analysis of Aphanomyces spp. identifies a new class of oomycete effector associated with host adaptation.</title>
        <authorList>
            <person name="Gaulin E."/>
        </authorList>
    </citation>
    <scope>NUCLEOTIDE SEQUENCE [LARGE SCALE GENOMIC DNA]</scope>
    <source>
        <strain evidence="8 9">ATCC 201684</strain>
    </source>
</reference>
<evidence type="ECO:0000256" key="1">
    <source>
        <dbReference type="ARBA" id="ARBA00022723"/>
    </source>
</evidence>
<dbReference type="GO" id="GO:0008289">
    <property type="term" value="F:lipid binding"/>
    <property type="evidence" value="ECO:0007669"/>
    <property type="project" value="InterPro"/>
</dbReference>
<dbReference type="InterPro" id="IPR002913">
    <property type="entry name" value="START_lipid-bd_dom"/>
</dbReference>
<dbReference type="SUPFAM" id="SSF55961">
    <property type="entry name" value="Bet v1-like"/>
    <property type="match status" value="1"/>
</dbReference>
<dbReference type="SMART" id="SM00064">
    <property type="entry name" value="FYVE"/>
    <property type="match status" value="1"/>
</dbReference>
<feature type="compositionally biased region" description="Basic and acidic residues" evidence="5">
    <location>
        <begin position="745"/>
        <end position="769"/>
    </location>
</feature>
<keyword evidence="2 4" id="KW-0863">Zinc-finger</keyword>
<evidence type="ECO:0000256" key="4">
    <source>
        <dbReference type="PROSITE-ProRule" id="PRU00091"/>
    </source>
</evidence>
<dbReference type="AlphaFoldDB" id="A0A6G0WTE8"/>
<feature type="compositionally biased region" description="Basic and acidic residues" evidence="5">
    <location>
        <begin position="1090"/>
        <end position="1099"/>
    </location>
</feature>
<feature type="compositionally biased region" description="Basic and acidic residues" evidence="5">
    <location>
        <begin position="777"/>
        <end position="788"/>
    </location>
</feature>
<evidence type="ECO:0000259" key="7">
    <source>
        <dbReference type="PROSITE" id="PS50848"/>
    </source>
</evidence>
<evidence type="ECO:0000313" key="8">
    <source>
        <dbReference type="EMBL" id="KAF0730718.1"/>
    </source>
</evidence>
<feature type="domain" description="START" evidence="7">
    <location>
        <begin position="48"/>
        <end position="234"/>
    </location>
</feature>
<evidence type="ECO:0000256" key="3">
    <source>
        <dbReference type="ARBA" id="ARBA00022833"/>
    </source>
</evidence>
<feature type="compositionally biased region" description="Basic and acidic residues" evidence="5">
    <location>
        <begin position="975"/>
        <end position="985"/>
    </location>
</feature>
<dbReference type="PROSITE" id="PS50848">
    <property type="entry name" value="START"/>
    <property type="match status" value="1"/>
</dbReference>
<evidence type="ECO:0000256" key="5">
    <source>
        <dbReference type="SAM" id="MobiDB-lite"/>
    </source>
</evidence>
<evidence type="ECO:0008006" key="10">
    <source>
        <dbReference type="Google" id="ProtNLM"/>
    </source>
</evidence>
<evidence type="ECO:0000259" key="6">
    <source>
        <dbReference type="PROSITE" id="PS50178"/>
    </source>
</evidence>
<dbReference type="Gene3D" id="3.30.40.10">
    <property type="entry name" value="Zinc/RING finger domain, C3HC4 (zinc finger)"/>
    <property type="match status" value="1"/>
</dbReference>
<protein>
    <recommendedName>
        <fullName evidence="10">FYVE-type domain-containing protein</fullName>
    </recommendedName>
</protein>
<feature type="domain" description="FYVE-type" evidence="6">
    <location>
        <begin position="265"/>
        <end position="319"/>
    </location>
</feature>
<feature type="compositionally biased region" description="Basic and acidic residues" evidence="5">
    <location>
        <begin position="1074"/>
        <end position="1083"/>
    </location>
</feature>
<feature type="compositionally biased region" description="Polar residues" evidence="5">
    <location>
        <begin position="351"/>
        <end position="364"/>
    </location>
</feature>
<feature type="compositionally biased region" description="Basic and acidic residues" evidence="5">
    <location>
        <begin position="1028"/>
        <end position="1048"/>
    </location>
</feature>
<feature type="compositionally biased region" description="Basic and acidic residues" evidence="5">
    <location>
        <begin position="843"/>
        <end position="880"/>
    </location>
</feature>
<feature type="compositionally biased region" description="Basic and acidic residues" evidence="5">
    <location>
        <begin position="685"/>
        <end position="707"/>
    </location>
</feature>
<keyword evidence="1" id="KW-0479">Metal-binding</keyword>
<dbReference type="GO" id="GO:0008270">
    <property type="term" value="F:zinc ion binding"/>
    <property type="evidence" value="ECO:0007669"/>
    <property type="project" value="UniProtKB-KW"/>
</dbReference>
<organism evidence="8 9">
    <name type="scientific">Aphanomyces euteiches</name>
    <dbReference type="NCBI Taxonomy" id="100861"/>
    <lineage>
        <taxon>Eukaryota</taxon>
        <taxon>Sar</taxon>
        <taxon>Stramenopiles</taxon>
        <taxon>Oomycota</taxon>
        <taxon>Saprolegniomycetes</taxon>
        <taxon>Saprolegniales</taxon>
        <taxon>Verrucalvaceae</taxon>
        <taxon>Aphanomyces</taxon>
    </lineage>
</organism>
<sequence length="1251" mass="143050">MSKFPVPNNFFYCPPLGDDEKENLIRIGESSLIDLVRSSKLQDGMIRWEMDSDENGIQIFYGEDPNGPAEVTLLASSTEVLATFDEVAALFRVETAEQYLEYTKLFAKDLLDAAHLYSISSPTENRPRHYTGVRWIVVGSPYPLVANRDYCYLECQDDFEMNGKRGWGRSLTSINLPCCPDFFGTLGTIRATFIRSGFVVLEAKRPGYLKIIHALQTDFKGNIPKWVVKIGMKRRARTIGDIDTYLRERRLSSSPFLREHQLVPKALRSKCYLCQSKFGVLSLKARCRKCGEVVCGKCNKYWEVDTPRGRKAIRVCSACSITGGRDITLSEYGAGVTASEMSDERSESSHQETLNPTDMASVSSYDHRPHNYPVSNGFNQQHHSSPAFRREETSSNCSNPPSIRRQPQQPAPRGTAGAPIIYGSSGQPTEITRPPNGSKASQPKEDANKQDDDDFAPRESEAESDSMSAYSEYSLYQVGRAQPFKPKLGEIKEINPYENGFRRGQVPPPRYGQCEDRSDNGNNLRGPPVQPRDVYGDRRHVVREQSQLPQVARDMLRKPVHDMVPLNSSEEPLDPNGPARNPPSPQVNHDSYPPKRPSDSQETAKPSNGQSENVQGVPPRRKEISLDSPLSSLDSKRSEEPRNQPRQSQETTVDSKESHVEHQNTPPPSSQDFPRSSHDIPYGQKDVHRGSPRDLQLDPQDSLRESNELPLEQSQDRGLQGVSREIQGSPFKSHNFPRESLNFPHDLRGLPVDPHELLVDPVDPRELPHVPRGFPVDPRELPREHRGLPVDPRGLPRHPRSFPVDPRELPRDPRDLPVDPRELPRDPRGFPIDPRRVRGFPVDPRELFRDPRGRPIDFEDLPSDPREISRGPFEEARRPVDPQGFPPDPRDLPQDFSNNPQHLARGPHEVPMGPRFFRDPRQPPRDPSELPRDTRELARDPRQLPHDPREVNHNIREQPRDPHEQASDPRGQPLDPREAPRDIREPQWNSRDVPHRDLRGLPLESRGYPMDFRNQPHDSRSYPIDPRGAPREYGIDPRDIPIDSRAYPREYPAGRNPREYQMDPRWNPHGYPADPRRGHDRRAIPNNDPRFPRDPRDLPSDGGKFPLDQPADPRQIDNWHQDDEFPSRNLRPEYDGRDYPYTREAGWNQPRDYYGRDPRDYPRDILYDRRDYPRDHYPRDDPAYNPNVRAGRRGSREDTRESIDGGSVKAESIQDEVAKVIQALKGEQTPDPKQLLALYKQLQQMNLEGAN</sequence>
<dbReference type="InterPro" id="IPR011011">
    <property type="entry name" value="Znf_FYVE_PHD"/>
</dbReference>
<feature type="compositionally biased region" description="Polar residues" evidence="5">
    <location>
        <begin position="373"/>
        <end position="384"/>
    </location>
</feature>
<gene>
    <name evidence="8" type="ORF">Ae201684_011832</name>
</gene>
<dbReference type="InterPro" id="IPR052727">
    <property type="entry name" value="Rab4/Rab5_effector"/>
</dbReference>
<dbReference type="PANTHER" id="PTHR13510:SF44">
    <property type="entry name" value="RABENOSYN-5"/>
    <property type="match status" value="1"/>
</dbReference>
<feature type="region of interest" description="Disordered" evidence="5">
    <location>
        <begin position="482"/>
        <end position="1210"/>
    </location>
</feature>
<dbReference type="Pfam" id="PF01363">
    <property type="entry name" value="FYVE"/>
    <property type="match status" value="1"/>
</dbReference>
<feature type="compositionally biased region" description="Basic and acidic residues" evidence="5">
    <location>
        <begin position="916"/>
        <end position="967"/>
    </location>
</feature>
<dbReference type="EMBL" id="VJMJ01000151">
    <property type="protein sequence ID" value="KAF0730718.1"/>
    <property type="molecule type" value="Genomic_DNA"/>
</dbReference>
<feature type="compositionally biased region" description="Basic and acidic residues" evidence="5">
    <location>
        <begin position="1114"/>
        <end position="1141"/>
    </location>
</feature>
<feature type="compositionally biased region" description="Basic and acidic residues" evidence="5">
    <location>
        <begin position="442"/>
        <end position="461"/>
    </location>
</feature>
<dbReference type="InterPro" id="IPR023393">
    <property type="entry name" value="START-like_dom_sf"/>
</dbReference>
<feature type="compositionally biased region" description="Basic and acidic residues" evidence="5">
    <location>
        <begin position="634"/>
        <end position="643"/>
    </location>
</feature>
<keyword evidence="9" id="KW-1185">Reference proteome</keyword>
<feature type="compositionally biased region" description="Basic and acidic residues" evidence="5">
    <location>
        <begin position="805"/>
        <end position="836"/>
    </location>
</feature>
<dbReference type="InterPro" id="IPR017455">
    <property type="entry name" value="Znf_FYVE-rel"/>
</dbReference>
<feature type="compositionally biased region" description="Basic and acidic residues" evidence="5">
    <location>
        <begin position="1194"/>
        <end position="1203"/>
    </location>
</feature>
<accession>A0A6G0WTE8</accession>
<keyword evidence="3" id="KW-0862">Zinc</keyword>
<dbReference type="InterPro" id="IPR000306">
    <property type="entry name" value="Znf_FYVE"/>
</dbReference>
<feature type="region of interest" description="Disordered" evidence="5">
    <location>
        <begin position="336"/>
        <end position="469"/>
    </location>
</feature>
<feature type="compositionally biased region" description="Basic and acidic residues" evidence="5">
    <location>
        <begin position="534"/>
        <end position="543"/>
    </location>
</feature>
<proteinExistence type="predicted"/>
<feature type="compositionally biased region" description="Polar residues" evidence="5">
    <location>
        <begin position="394"/>
        <end position="408"/>
    </location>
</feature>
<dbReference type="VEuPathDB" id="FungiDB:AeMF1_000874"/>
<feature type="compositionally biased region" description="Basic and acidic residues" evidence="5">
    <location>
        <begin position="653"/>
        <end position="662"/>
    </location>
</feature>
<dbReference type="SUPFAM" id="SSF57903">
    <property type="entry name" value="FYVE/PHD zinc finger"/>
    <property type="match status" value="1"/>
</dbReference>
<evidence type="ECO:0000313" key="9">
    <source>
        <dbReference type="Proteomes" id="UP000481153"/>
    </source>
</evidence>
<dbReference type="CDD" id="cd00065">
    <property type="entry name" value="FYVE_like_SF"/>
    <property type="match status" value="1"/>
</dbReference>
<dbReference type="Proteomes" id="UP000481153">
    <property type="component" value="Unassembled WGS sequence"/>
</dbReference>
<dbReference type="Gene3D" id="3.30.530.20">
    <property type="match status" value="1"/>
</dbReference>
<feature type="compositionally biased region" description="Basic and acidic residues" evidence="5">
    <location>
        <begin position="1153"/>
        <end position="1182"/>
    </location>
</feature>
<name>A0A6G0WTE8_9STRA</name>
<comment type="caution">
    <text evidence="8">The sequence shown here is derived from an EMBL/GenBank/DDBJ whole genome shotgun (WGS) entry which is preliminary data.</text>
</comment>
<dbReference type="PROSITE" id="PS50178">
    <property type="entry name" value="ZF_FYVE"/>
    <property type="match status" value="1"/>
</dbReference>